<name>A0A6N6MW68_9HYPH</name>
<dbReference type="SUPFAM" id="SSF51556">
    <property type="entry name" value="Metallo-dependent hydrolases"/>
    <property type="match status" value="1"/>
</dbReference>
<dbReference type="InterPro" id="IPR052358">
    <property type="entry name" value="Aro_Compnd_Degr_Hydrolases"/>
</dbReference>
<sequence length="294" mass="32384">MISRRRFQTGLASCAALGALPRSTHALTQAITAIDSHAHVFRRGLPLADARRYAPDYDATPEDYLRMLDANGVSNGVLVQPSFLGTDNSYLIDALIRYPDRLRGIAVVQPDVSPAELQRLSAAGIVGIRLNLIGAPDPQFQTAPWPSLLRRLADLDWQVEIQAEARRWPDLLGPLLDSGVKVVADHFGKPDPATGVGDPGFRHLLAMGKTGRIWVKISGSYRNGAGLPAAAIPLLRDRIGLHHLVWGSDWPHTQFETVTDYARARAELEVWLPDPTDRRIVLLEAPCRLFHLGR</sequence>
<dbReference type="Gene3D" id="3.20.20.140">
    <property type="entry name" value="Metal-dependent hydrolases"/>
    <property type="match status" value="1"/>
</dbReference>
<keyword evidence="4" id="KW-1185">Reference proteome</keyword>
<proteinExistence type="predicted"/>
<organism evidence="3 4">
    <name type="scientific">Methylobacterium planeticum</name>
    <dbReference type="NCBI Taxonomy" id="2615211"/>
    <lineage>
        <taxon>Bacteria</taxon>
        <taxon>Pseudomonadati</taxon>
        <taxon>Pseudomonadota</taxon>
        <taxon>Alphaproteobacteria</taxon>
        <taxon>Hyphomicrobiales</taxon>
        <taxon>Methylobacteriaceae</taxon>
        <taxon>Methylobacterium</taxon>
    </lineage>
</organism>
<feature type="domain" description="Amidohydrolase-related" evidence="2">
    <location>
        <begin position="34"/>
        <end position="292"/>
    </location>
</feature>
<dbReference type="AlphaFoldDB" id="A0A6N6MW68"/>
<evidence type="ECO:0000259" key="2">
    <source>
        <dbReference type="Pfam" id="PF04909"/>
    </source>
</evidence>
<dbReference type="PANTHER" id="PTHR35563">
    <property type="entry name" value="BARREL METAL-DEPENDENT HYDROLASE, PUTATIVE (AFU_ORTHOLOGUE AFUA_1G16240)-RELATED"/>
    <property type="match status" value="1"/>
</dbReference>
<accession>A0A6N6MW68</accession>
<dbReference type="EMBL" id="VZZJ01000009">
    <property type="protein sequence ID" value="KAB1073220.1"/>
    <property type="molecule type" value="Genomic_DNA"/>
</dbReference>
<evidence type="ECO:0000256" key="1">
    <source>
        <dbReference type="SAM" id="SignalP"/>
    </source>
</evidence>
<feature type="signal peptide" evidence="1">
    <location>
        <begin position="1"/>
        <end position="26"/>
    </location>
</feature>
<feature type="chain" id="PRO_5026753135" evidence="1">
    <location>
        <begin position="27"/>
        <end position="294"/>
    </location>
</feature>
<evidence type="ECO:0000313" key="3">
    <source>
        <dbReference type="EMBL" id="KAB1073220.1"/>
    </source>
</evidence>
<dbReference type="InterPro" id="IPR032466">
    <property type="entry name" value="Metal_Hydrolase"/>
</dbReference>
<dbReference type="Proteomes" id="UP000441523">
    <property type="component" value="Unassembled WGS sequence"/>
</dbReference>
<dbReference type="PANTHER" id="PTHR35563:SF2">
    <property type="entry name" value="BARREL METAL-DEPENDENT HYDROLASE, PUTATIVE (AFU_ORTHOLOGUE AFUA_1G16240)-RELATED"/>
    <property type="match status" value="1"/>
</dbReference>
<dbReference type="Pfam" id="PF04909">
    <property type="entry name" value="Amidohydro_2"/>
    <property type="match status" value="1"/>
</dbReference>
<keyword evidence="3" id="KW-0378">Hydrolase</keyword>
<gene>
    <name evidence="3" type="ORF">F6X51_12815</name>
</gene>
<reference evidence="3 4" key="1">
    <citation type="submission" date="2019-09" db="EMBL/GenBank/DDBJ databases">
        <title>YIM 132548 draft genome.</title>
        <authorList>
            <person name="Jiang L."/>
        </authorList>
    </citation>
    <scope>NUCLEOTIDE SEQUENCE [LARGE SCALE GENOMIC DNA]</scope>
    <source>
        <strain evidence="3 4">YIM 132548</strain>
    </source>
</reference>
<evidence type="ECO:0000313" key="4">
    <source>
        <dbReference type="Proteomes" id="UP000441523"/>
    </source>
</evidence>
<comment type="caution">
    <text evidence="3">The sequence shown here is derived from an EMBL/GenBank/DDBJ whole genome shotgun (WGS) entry which is preliminary data.</text>
</comment>
<dbReference type="InterPro" id="IPR006680">
    <property type="entry name" value="Amidohydro-rel"/>
</dbReference>
<dbReference type="GO" id="GO:0016787">
    <property type="term" value="F:hydrolase activity"/>
    <property type="evidence" value="ECO:0007669"/>
    <property type="project" value="UniProtKB-KW"/>
</dbReference>
<protein>
    <submittedName>
        <fullName evidence="3">Amidohydrolase family protein</fullName>
    </submittedName>
</protein>
<keyword evidence="1" id="KW-0732">Signal</keyword>